<keyword evidence="1" id="KW-1133">Transmembrane helix</keyword>
<organism evidence="2 3">
    <name type="scientific">Novosphingobium chloroacetimidivorans</name>
    <dbReference type="NCBI Taxonomy" id="1428314"/>
    <lineage>
        <taxon>Bacteria</taxon>
        <taxon>Pseudomonadati</taxon>
        <taxon>Pseudomonadota</taxon>
        <taxon>Alphaproteobacteria</taxon>
        <taxon>Sphingomonadales</taxon>
        <taxon>Sphingomonadaceae</taxon>
        <taxon>Novosphingobium</taxon>
    </lineage>
</organism>
<name>A0A7W7KDQ9_9SPHN</name>
<protein>
    <submittedName>
        <fullName evidence="2">Uncharacterized protein</fullName>
    </submittedName>
</protein>
<gene>
    <name evidence="2" type="ORF">HNO88_003880</name>
</gene>
<keyword evidence="1" id="KW-0472">Membrane</keyword>
<proteinExistence type="predicted"/>
<dbReference type="EMBL" id="JACHLR010000024">
    <property type="protein sequence ID" value="MBB4860536.1"/>
    <property type="molecule type" value="Genomic_DNA"/>
</dbReference>
<reference evidence="2 3" key="1">
    <citation type="submission" date="2020-08" db="EMBL/GenBank/DDBJ databases">
        <title>Functional genomics of gut bacteria from endangered species of beetles.</title>
        <authorList>
            <person name="Carlos-Shanley C."/>
        </authorList>
    </citation>
    <scope>NUCLEOTIDE SEQUENCE [LARGE SCALE GENOMIC DNA]</scope>
    <source>
        <strain evidence="2 3">S00245</strain>
    </source>
</reference>
<keyword evidence="1" id="KW-0812">Transmembrane</keyword>
<keyword evidence="3" id="KW-1185">Reference proteome</keyword>
<evidence type="ECO:0000256" key="1">
    <source>
        <dbReference type="SAM" id="Phobius"/>
    </source>
</evidence>
<dbReference type="RefSeq" id="WP_184249494.1">
    <property type="nucleotide sequence ID" value="NZ_JACHLR010000024.1"/>
</dbReference>
<evidence type="ECO:0000313" key="3">
    <source>
        <dbReference type="Proteomes" id="UP000555448"/>
    </source>
</evidence>
<dbReference type="Proteomes" id="UP000555448">
    <property type="component" value="Unassembled WGS sequence"/>
</dbReference>
<dbReference type="AlphaFoldDB" id="A0A7W7KDQ9"/>
<comment type="caution">
    <text evidence="2">The sequence shown here is derived from an EMBL/GenBank/DDBJ whole genome shotgun (WGS) entry which is preliminary data.</text>
</comment>
<sequence>MIARLNALLPAPMAAPESPGLRTARIRIIVGLVLIAGLVAAWGPLYSVVGFPLVALLAGAAGMLAVQVPIYLAVKSSADDAWLTECIEANRAREAANDA</sequence>
<feature type="transmembrane region" description="Helical" evidence="1">
    <location>
        <begin position="26"/>
        <end position="45"/>
    </location>
</feature>
<evidence type="ECO:0000313" key="2">
    <source>
        <dbReference type="EMBL" id="MBB4860536.1"/>
    </source>
</evidence>
<accession>A0A7W7KDQ9</accession>
<feature type="transmembrane region" description="Helical" evidence="1">
    <location>
        <begin position="51"/>
        <end position="74"/>
    </location>
</feature>